<dbReference type="InterPro" id="IPR029016">
    <property type="entry name" value="GAF-like_dom_sf"/>
</dbReference>
<evidence type="ECO:0000259" key="4">
    <source>
        <dbReference type="PROSITE" id="PS51077"/>
    </source>
</evidence>
<dbReference type="PROSITE" id="PS51077">
    <property type="entry name" value="HTH_ICLR"/>
    <property type="match status" value="1"/>
</dbReference>
<sequence length="252" mass="28146">MPVTEGVNSVVHAIRILEQFKNGAGLSAGEISKLTGIPRATVYRLLKTLSLQQIVRQGDDKKYRLTLRLMELGNAALAIPSLQQTVYPFLVSLSDITGETGHFSVLDGYHVGYIAKKESPHPFRMLSYIGWRGPLHATAAGKMLLSYSNSDFIDSVLDQKLHQYTSHTITDPDRLRQEIENIRSSKYAIDDEELSEGLLCFSVPVFFEEKAIGSLSVSGPKQRLLQKTTDEFIEILNQKSEGITKKLMYGIK</sequence>
<dbReference type="InterPro" id="IPR036390">
    <property type="entry name" value="WH_DNA-bd_sf"/>
</dbReference>
<dbReference type="EMBL" id="JAFDST010000008">
    <property type="protein sequence ID" value="MBP1083959.1"/>
    <property type="molecule type" value="Genomic_DNA"/>
</dbReference>
<reference evidence="6 7" key="1">
    <citation type="submission" date="2021-01" db="EMBL/GenBank/DDBJ databases">
        <title>Genomic Encyclopedia of Type Strains, Phase IV (KMG-IV): sequencing the most valuable type-strain genomes for metagenomic binning, comparative biology and taxonomic classification.</title>
        <authorList>
            <person name="Goeker M."/>
        </authorList>
    </citation>
    <scope>NUCLEOTIDE SEQUENCE [LARGE SCALE GENOMIC DNA]</scope>
    <source>
        <strain evidence="6 7">DSM 103394</strain>
    </source>
</reference>
<feature type="domain" description="IclR-ED" evidence="5">
    <location>
        <begin position="68"/>
        <end position="249"/>
    </location>
</feature>
<organism evidence="6 7">
    <name type="scientific">Bacillus capparidis</name>
    <dbReference type="NCBI Taxonomy" id="1840411"/>
    <lineage>
        <taxon>Bacteria</taxon>
        <taxon>Bacillati</taxon>
        <taxon>Bacillota</taxon>
        <taxon>Bacilli</taxon>
        <taxon>Bacillales</taxon>
        <taxon>Bacillaceae</taxon>
        <taxon>Bacillus</taxon>
    </lineage>
</organism>
<keyword evidence="7" id="KW-1185">Reference proteome</keyword>
<keyword evidence="3" id="KW-0804">Transcription</keyword>
<dbReference type="InterPro" id="IPR050707">
    <property type="entry name" value="HTH_MetabolicPath_Reg"/>
</dbReference>
<evidence type="ECO:0000313" key="6">
    <source>
        <dbReference type="EMBL" id="MBP1083959.1"/>
    </source>
</evidence>
<dbReference type="InterPro" id="IPR005471">
    <property type="entry name" value="Tscrpt_reg_IclR_N"/>
</dbReference>
<dbReference type="PANTHER" id="PTHR30136:SF24">
    <property type="entry name" value="HTH-TYPE TRANSCRIPTIONAL REPRESSOR ALLR"/>
    <property type="match status" value="1"/>
</dbReference>
<dbReference type="InterPro" id="IPR036388">
    <property type="entry name" value="WH-like_DNA-bd_sf"/>
</dbReference>
<evidence type="ECO:0000256" key="1">
    <source>
        <dbReference type="ARBA" id="ARBA00023015"/>
    </source>
</evidence>
<dbReference type="SMART" id="SM00346">
    <property type="entry name" value="HTH_ICLR"/>
    <property type="match status" value="1"/>
</dbReference>
<feature type="domain" description="HTH iclR-type" evidence="4">
    <location>
        <begin position="7"/>
        <end position="67"/>
    </location>
</feature>
<dbReference type="SUPFAM" id="SSF46785">
    <property type="entry name" value="Winged helix' DNA-binding domain"/>
    <property type="match status" value="1"/>
</dbReference>
<dbReference type="InterPro" id="IPR011991">
    <property type="entry name" value="ArsR-like_HTH"/>
</dbReference>
<dbReference type="Pfam" id="PF09339">
    <property type="entry name" value="HTH_IclR"/>
    <property type="match status" value="1"/>
</dbReference>
<dbReference type="Proteomes" id="UP000674416">
    <property type="component" value="Unassembled WGS sequence"/>
</dbReference>
<dbReference type="CDD" id="cd00090">
    <property type="entry name" value="HTH_ARSR"/>
    <property type="match status" value="1"/>
</dbReference>
<accession>A0ABS4D2V8</accession>
<dbReference type="Gene3D" id="1.10.10.10">
    <property type="entry name" value="Winged helix-like DNA-binding domain superfamily/Winged helix DNA-binding domain"/>
    <property type="match status" value="1"/>
</dbReference>
<proteinExistence type="predicted"/>
<dbReference type="Gene3D" id="3.30.450.40">
    <property type="match status" value="1"/>
</dbReference>
<dbReference type="PANTHER" id="PTHR30136">
    <property type="entry name" value="HELIX-TURN-HELIX TRANSCRIPTIONAL REGULATOR, ICLR FAMILY"/>
    <property type="match status" value="1"/>
</dbReference>
<protein>
    <submittedName>
        <fullName evidence="6">IclR family acetate operon transcriptional repressor</fullName>
    </submittedName>
</protein>
<keyword evidence="2" id="KW-0238">DNA-binding</keyword>
<comment type="caution">
    <text evidence="6">The sequence shown here is derived from an EMBL/GenBank/DDBJ whole genome shotgun (WGS) entry which is preliminary data.</text>
</comment>
<gene>
    <name evidence="6" type="ORF">JOC74_004506</name>
</gene>
<evidence type="ECO:0000259" key="5">
    <source>
        <dbReference type="PROSITE" id="PS51078"/>
    </source>
</evidence>
<name>A0ABS4D2V8_9BACI</name>
<evidence type="ECO:0000313" key="7">
    <source>
        <dbReference type="Proteomes" id="UP000674416"/>
    </source>
</evidence>
<evidence type="ECO:0000256" key="3">
    <source>
        <dbReference type="ARBA" id="ARBA00023163"/>
    </source>
</evidence>
<dbReference type="SUPFAM" id="SSF55781">
    <property type="entry name" value="GAF domain-like"/>
    <property type="match status" value="1"/>
</dbReference>
<evidence type="ECO:0000256" key="2">
    <source>
        <dbReference type="ARBA" id="ARBA00023125"/>
    </source>
</evidence>
<dbReference type="InterPro" id="IPR014757">
    <property type="entry name" value="Tscrpt_reg_IclR_C"/>
</dbReference>
<keyword evidence="1" id="KW-0805">Transcription regulation</keyword>
<dbReference type="PROSITE" id="PS51078">
    <property type="entry name" value="ICLR_ED"/>
    <property type="match status" value="1"/>
</dbReference>
<dbReference type="RefSeq" id="WP_053605614.1">
    <property type="nucleotide sequence ID" value="NZ_JAFDST010000008.1"/>
</dbReference>
<dbReference type="Pfam" id="PF01614">
    <property type="entry name" value="IclR_C"/>
    <property type="match status" value="1"/>
</dbReference>